<dbReference type="CDD" id="cd00093">
    <property type="entry name" value="HTH_XRE"/>
    <property type="match status" value="1"/>
</dbReference>
<dbReference type="PROSITE" id="PS50943">
    <property type="entry name" value="HTH_CROC1"/>
    <property type="match status" value="1"/>
</dbReference>
<keyword evidence="3" id="KW-1185">Reference proteome</keyword>
<evidence type="ECO:0000313" key="3">
    <source>
        <dbReference type="Proteomes" id="UP001500984"/>
    </source>
</evidence>
<dbReference type="Proteomes" id="UP001500984">
    <property type="component" value="Unassembled WGS sequence"/>
</dbReference>
<dbReference type="RefSeq" id="WP_344335862.1">
    <property type="nucleotide sequence ID" value="NZ_BAAAPZ010000003.1"/>
</dbReference>
<evidence type="ECO:0000259" key="1">
    <source>
        <dbReference type="PROSITE" id="PS50943"/>
    </source>
</evidence>
<dbReference type="InterPro" id="IPR001387">
    <property type="entry name" value="Cro/C1-type_HTH"/>
</dbReference>
<protein>
    <recommendedName>
        <fullName evidence="1">HTH cro/C1-type domain-containing protein</fullName>
    </recommendedName>
</protein>
<name>A0ABP5I2S4_9MICO</name>
<sequence>MPQVDLEAQLAAKIQELREHEELTYRQLADRLKAEGCNVNPGTIQKTEKAGRRVPVDELVGYARAFDMSLNDLLGIPDDDQGERAWPTYLALERLGHVLRVARDEYRDALREVTEIAQENPELVSAISRRLDKNLATFTDKAKRQAEQDGFDVSTPEKLDAYIHDWGFHDVPVIVAARDVLKGVDHGEGE</sequence>
<dbReference type="EMBL" id="BAAAPZ010000003">
    <property type="protein sequence ID" value="GAA2092558.1"/>
    <property type="molecule type" value="Genomic_DNA"/>
</dbReference>
<organism evidence="2 3">
    <name type="scientific">Brevibacterium salitolerans</name>
    <dbReference type="NCBI Taxonomy" id="1403566"/>
    <lineage>
        <taxon>Bacteria</taxon>
        <taxon>Bacillati</taxon>
        <taxon>Actinomycetota</taxon>
        <taxon>Actinomycetes</taxon>
        <taxon>Micrococcales</taxon>
        <taxon>Brevibacteriaceae</taxon>
        <taxon>Brevibacterium</taxon>
    </lineage>
</organism>
<dbReference type="Gene3D" id="1.10.260.40">
    <property type="entry name" value="lambda repressor-like DNA-binding domains"/>
    <property type="match status" value="1"/>
</dbReference>
<dbReference type="InterPro" id="IPR010982">
    <property type="entry name" value="Lambda_DNA-bd_dom_sf"/>
</dbReference>
<feature type="domain" description="HTH cro/C1-type" evidence="1">
    <location>
        <begin position="14"/>
        <end position="73"/>
    </location>
</feature>
<accession>A0ABP5I2S4</accession>
<comment type="caution">
    <text evidence="2">The sequence shown here is derived from an EMBL/GenBank/DDBJ whole genome shotgun (WGS) entry which is preliminary data.</text>
</comment>
<gene>
    <name evidence="2" type="ORF">GCM10009823_10370</name>
</gene>
<reference evidence="3" key="1">
    <citation type="journal article" date="2019" name="Int. J. Syst. Evol. Microbiol.">
        <title>The Global Catalogue of Microorganisms (GCM) 10K type strain sequencing project: providing services to taxonomists for standard genome sequencing and annotation.</title>
        <authorList>
            <consortium name="The Broad Institute Genomics Platform"/>
            <consortium name="The Broad Institute Genome Sequencing Center for Infectious Disease"/>
            <person name="Wu L."/>
            <person name="Ma J."/>
        </authorList>
    </citation>
    <scope>NUCLEOTIDE SEQUENCE [LARGE SCALE GENOMIC DNA]</scope>
    <source>
        <strain evidence="3">JCM 15900</strain>
    </source>
</reference>
<evidence type="ECO:0000313" key="2">
    <source>
        <dbReference type="EMBL" id="GAA2092558.1"/>
    </source>
</evidence>
<dbReference type="SUPFAM" id="SSF47413">
    <property type="entry name" value="lambda repressor-like DNA-binding domains"/>
    <property type="match status" value="1"/>
</dbReference>
<proteinExistence type="predicted"/>